<comment type="caution">
    <text evidence="9">The sequence shown here is derived from an EMBL/GenBank/DDBJ whole genome shotgun (WGS) entry which is preliminary data.</text>
</comment>
<accession>A0A9X3EDH7</accession>
<evidence type="ECO:0000256" key="3">
    <source>
        <dbReference type="ARBA" id="ARBA00008145"/>
    </source>
</evidence>
<gene>
    <name evidence="9" type="ORF">OUO13_05870</name>
</gene>
<dbReference type="InterPro" id="IPR025835">
    <property type="entry name" value="Thiopurine_S-MeTrfase"/>
</dbReference>
<dbReference type="PANTHER" id="PTHR10259">
    <property type="entry name" value="THIOPURINE S-METHYLTRANSFERASE"/>
    <property type="match status" value="1"/>
</dbReference>
<protein>
    <recommendedName>
        <fullName evidence="4">thiopurine S-methyltransferase</fullName>
        <ecNumber evidence="4">2.1.1.67</ecNumber>
    </recommendedName>
</protein>
<dbReference type="AlphaFoldDB" id="A0A9X3EDH7"/>
<dbReference type="Proteomes" id="UP001150830">
    <property type="component" value="Unassembled WGS sequence"/>
</dbReference>
<dbReference type="EMBL" id="JAPNOA010000019">
    <property type="protein sequence ID" value="MCY0964705.1"/>
    <property type="molecule type" value="Genomic_DNA"/>
</dbReference>
<dbReference type="GO" id="GO:0005737">
    <property type="term" value="C:cytoplasm"/>
    <property type="evidence" value="ECO:0007669"/>
    <property type="project" value="UniProtKB-SubCell"/>
</dbReference>
<dbReference type="InterPro" id="IPR008854">
    <property type="entry name" value="TPMT"/>
</dbReference>
<comment type="subcellular location">
    <subcellularLocation>
        <location evidence="2">Cytoplasm</location>
    </subcellularLocation>
</comment>
<dbReference type="SUPFAM" id="SSF53335">
    <property type="entry name" value="S-adenosyl-L-methionine-dependent methyltransferases"/>
    <property type="match status" value="1"/>
</dbReference>
<evidence type="ECO:0000256" key="1">
    <source>
        <dbReference type="ARBA" id="ARBA00000903"/>
    </source>
</evidence>
<dbReference type="InterPro" id="IPR029063">
    <property type="entry name" value="SAM-dependent_MTases_sf"/>
</dbReference>
<keyword evidence="5" id="KW-0963">Cytoplasm</keyword>
<sequence>MSKKVRNKQNRLQAPPTRTDADNQAWLSMWRRDQIAFHKTSTNEFLRKHWPPVAEPVQRVLVPLCGKSVDMLWLRAQGFEVVGIELSEVAIKAFFEDNSIPYQRQIMAGFDCWQGGGFTLFRGDFFEMTSALLGRVDLVYDCASLTALGVSIRPLYVRHMRRILPDGQCPMYVLTVEDLQERDTQGTIDAELAELYSRYFEIRVMDSDRQKTTRPYPQPVLVTDTKFYELMPKA</sequence>
<evidence type="ECO:0000256" key="6">
    <source>
        <dbReference type="ARBA" id="ARBA00022603"/>
    </source>
</evidence>
<organism evidence="9 10">
    <name type="scientific">Parathalassolituus penaei</name>
    <dbReference type="NCBI Taxonomy" id="2997323"/>
    <lineage>
        <taxon>Bacteria</taxon>
        <taxon>Pseudomonadati</taxon>
        <taxon>Pseudomonadota</taxon>
        <taxon>Gammaproteobacteria</taxon>
        <taxon>Oceanospirillales</taxon>
        <taxon>Oceanospirillaceae</taxon>
        <taxon>Parathalassolituus</taxon>
    </lineage>
</organism>
<keyword evidence="7" id="KW-0808">Transferase</keyword>
<dbReference type="Gene3D" id="3.40.50.150">
    <property type="entry name" value="Vaccinia Virus protein VP39"/>
    <property type="match status" value="1"/>
</dbReference>
<dbReference type="FunFam" id="3.40.50.150:FF:000101">
    <property type="entry name" value="Thiopurine S-methyltransferase"/>
    <property type="match status" value="1"/>
</dbReference>
<name>A0A9X3EDH7_9GAMM</name>
<dbReference type="PROSITE" id="PS51585">
    <property type="entry name" value="SAM_MT_TPMT"/>
    <property type="match status" value="1"/>
</dbReference>
<dbReference type="GO" id="GO:0032259">
    <property type="term" value="P:methylation"/>
    <property type="evidence" value="ECO:0007669"/>
    <property type="project" value="UniProtKB-KW"/>
</dbReference>
<keyword evidence="6" id="KW-0489">Methyltransferase</keyword>
<evidence type="ECO:0000313" key="10">
    <source>
        <dbReference type="Proteomes" id="UP001150830"/>
    </source>
</evidence>
<dbReference type="Pfam" id="PF05724">
    <property type="entry name" value="TPMT"/>
    <property type="match status" value="1"/>
</dbReference>
<dbReference type="RefSeq" id="WP_283172924.1">
    <property type="nucleotide sequence ID" value="NZ_JAPNOA010000019.1"/>
</dbReference>
<evidence type="ECO:0000256" key="2">
    <source>
        <dbReference type="ARBA" id="ARBA00004496"/>
    </source>
</evidence>
<dbReference type="PANTHER" id="PTHR10259:SF11">
    <property type="entry name" value="THIOPURINE S-METHYLTRANSFERASE"/>
    <property type="match status" value="1"/>
</dbReference>
<dbReference type="CDD" id="cd02440">
    <property type="entry name" value="AdoMet_MTases"/>
    <property type="match status" value="1"/>
</dbReference>
<dbReference type="PIRSF" id="PIRSF023956">
    <property type="entry name" value="Thiopurine_S-methyltransferase"/>
    <property type="match status" value="1"/>
</dbReference>
<proteinExistence type="inferred from homology"/>
<dbReference type="GO" id="GO:0008119">
    <property type="term" value="F:thiopurine S-methyltransferase activity"/>
    <property type="evidence" value="ECO:0007669"/>
    <property type="project" value="UniProtKB-EC"/>
</dbReference>
<keyword evidence="10" id="KW-1185">Reference proteome</keyword>
<evidence type="ECO:0000313" key="9">
    <source>
        <dbReference type="EMBL" id="MCY0964705.1"/>
    </source>
</evidence>
<evidence type="ECO:0000256" key="7">
    <source>
        <dbReference type="ARBA" id="ARBA00022679"/>
    </source>
</evidence>
<reference evidence="9" key="1">
    <citation type="submission" date="2022-11" db="EMBL/GenBank/DDBJ databases">
        <title>Parathalassolutuus dongxingensis gen. nov., sp. nov., a novel member of family Oceanospirillaceae isolated from a coastal shrimp pond in Guangxi, China.</title>
        <authorList>
            <person name="Chen H."/>
        </authorList>
    </citation>
    <scope>NUCLEOTIDE SEQUENCE</scope>
    <source>
        <strain evidence="9">G-43</strain>
    </source>
</reference>
<evidence type="ECO:0000256" key="5">
    <source>
        <dbReference type="ARBA" id="ARBA00022490"/>
    </source>
</evidence>
<dbReference type="EC" id="2.1.1.67" evidence="4"/>
<comment type="similarity">
    <text evidence="3">Belongs to the class I-like SAM-binding methyltransferase superfamily. TPMT family.</text>
</comment>
<keyword evidence="8" id="KW-0949">S-adenosyl-L-methionine</keyword>
<comment type="catalytic activity">
    <reaction evidence="1">
        <text>S-adenosyl-L-methionine + a thiopurine = S-adenosyl-L-homocysteine + a thiopurine S-methylether.</text>
        <dbReference type="EC" id="2.1.1.67"/>
    </reaction>
</comment>
<evidence type="ECO:0000256" key="8">
    <source>
        <dbReference type="ARBA" id="ARBA00022691"/>
    </source>
</evidence>
<evidence type="ECO:0000256" key="4">
    <source>
        <dbReference type="ARBA" id="ARBA00011905"/>
    </source>
</evidence>